<dbReference type="GO" id="GO:0002199">
    <property type="term" value="C:zona pellucida receptor complex"/>
    <property type="evidence" value="ECO:0007669"/>
    <property type="project" value="TreeGrafter"/>
</dbReference>
<dbReference type="AlphaFoldDB" id="A0A8C4QF80"/>
<dbReference type="InterPro" id="IPR011641">
    <property type="entry name" value="Tyr-kin_ephrin_A/B_rcpt-like"/>
</dbReference>
<proteinExistence type="predicted"/>
<evidence type="ECO:0000259" key="2">
    <source>
        <dbReference type="Pfam" id="PF07699"/>
    </source>
</evidence>
<dbReference type="InterPro" id="IPR010857">
    <property type="entry name" value="Sp38-bd"/>
</dbReference>
<keyword evidence="1" id="KW-1133">Transmembrane helix</keyword>
<dbReference type="PANTHER" id="PTHR15443:SF6">
    <property type="entry name" value="IG-LIKE DOMAIN-CONTAINING PROTEIN"/>
    <property type="match status" value="1"/>
</dbReference>
<dbReference type="PANTHER" id="PTHR15443">
    <property type="entry name" value="ZONA PELLUCIDA BINDING PROTEIN SP38"/>
    <property type="match status" value="1"/>
</dbReference>
<reference evidence="3" key="1">
    <citation type="submission" date="2025-08" db="UniProtKB">
        <authorList>
            <consortium name="Ensembl"/>
        </authorList>
    </citation>
    <scope>IDENTIFICATION</scope>
</reference>
<keyword evidence="1" id="KW-0472">Membrane</keyword>
<evidence type="ECO:0000313" key="3">
    <source>
        <dbReference type="Ensembl" id="ENSEBUP00000014108.1"/>
    </source>
</evidence>
<dbReference type="SMART" id="SM01411">
    <property type="entry name" value="Ephrin_rec_like"/>
    <property type="match status" value="1"/>
</dbReference>
<reference evidence="3" key="2">
    <citation type="submission" date="2025-09" db="UniProtKB">
        <authorList>
            <consortium name="Ensembl"/>
        </authorList>
    </citation>
    <scope>IDENTIFICATION</scope>
</reference>
<dbReference type="GO" id="GO:0007339">
    <property type="term" value="P:binding of sperm to zona pellucida"/>
    <property type="evidence" value="ECO:0007669"/>
    <property type="project" value="InterPro"/>
</dbReference>
<dbReference type="GO" id="GO:0001675">
    <property type="term" value="P:acrosome assembly"/>
    <property type="evidence" value="ECO:0007669"/>
    <property type="project" value="TreeGrafter"/>
</dbReference>
<keyword evidence="1" id="KW-0812">Transmembrane</keyword>
<protein>
    <recommendedName>
        <fullName evidence="2">Tyrosine-protein kinase ephrin type A/B receptor-like domain-containing protein</fullName>
    </recommendedName>
</protein>
<accession>A0A8C4QF80</accession>
<dbReference type="GO" id="GO:0001669">
    <property type="term" value="C:acrosomal vesicle"/>
    <property type="evidence" value="ECO:0007669"/>
    <property type="project" value="TreeGrafter"/>
</dbReference>
<dbReference type="Proteomes" id="UP000694388">
    <property type="component" value="Unplaced"/>
</dbReference>
<keyword evidence="4" id="KW-1185">Reference proteome</keyword>
<evidence type="ECO:0000256" key="1">
    <source>
        <dbReference type="SAM" id="Phobius"/>
    </source>
</evidence>
<dbReference type="Ensembl" id="ENSEBUT00000014684.1">
    <property type="protein sequence ID" value="ENSEBUP00000014108.1"/>
    <property type="gene ID" value="ENSEBUG00000008899.1"/>
</dbReference>
<dbReference type="GO" id="GO:0005576">
    <property type="term" value="C:extracellular region"/>
    <property type="evidence" value="ECO:0007669"/>
    <property type="project" value="InterPro"/>
</dbReference>
<feature type="transmembrane region" description="Helical" evidence="1">
    <location>
        <begin position="124"/>
        <end position="147"/>
    </location>
</feature>
<dbReference type="Gene3D" id="2.10.50.10">
    <property type="entry name" value="Tumor Necrosis Factor Receptor, subunit A, domain 2"/>
    <property type="match status" value="1"/>
</dbReference>
<feature type="domain" description="Tyrosine-protein kinase ephrin type A/B receptor-like" evidence="2">
    <location>
        <begin position="71"/>
        <end position="118"/>
    </location>
</feature>
<dbReference type="Pfam" id="PF07699">
    <property type="entry name" value="Ephrin_rec_like"/>
    <property type="match status" value="1"/>
</dbReference>
<sequence>MDSASDTGVYQTIRWYFAMQKPSASMDPPVMLPVFYVRHSLWTLRLERCRPGFGKDQEKICPRCCVACTPGTFSSTQSTLCQVCALGFYNPYFGAISCEVCPAWKTTKHTGSQRLQDCYVEPNFINLGIAASGSLSVFLIIIAIIALRMRSCSKPVEAEMMKRHKPNMIKKAQEFEKAIDSINLTEERKKLQPCSTGTLFDSRSSISDVETIVTENSLAVSSTSWGSAGSSTEDDAVATAHTSFSMDPVE</sequence>
<name>A0A8C4QF80_EPTBU</name>
<organism evidence="3 4">
    <name type="scientific">Eptatretus burgeri</name>
    <name type="common">Inshore hagfish</name>
    <dbReference type="NCBI Taxonomy" id="7764"/>
    <lineage>
        <taxon>Eukaryota</taxon>
        <taxon>Metazoa</taxon>
        <taxon>Chordata</taxon>
        <taxon>Craniata</taxon>
        <taxon>Vertebrata</taxon>
        <taxon>Cyclostomata</taxon>
        <taxon>Myxini</taxon>
        <taxon>Myxiniformes</taxon>
        <taxon>Myxinidae</taxon>
        <taxon>Eptatretinae</taxon>
        <taxon>Eptatretus</taxon>
    </lineage>
</organism>
<evidence type="ECO:0000313" key="4">
    <source>
        <dbReference type="Proteomes" id="UP000694388"/>
    </source>
</evidence>